<evidence type="ECO:0000313" key="4">
    <source>
        <dbReference type="EMBL" id="GFR53147.1"/>
    </source>
</evidence>
<dbReference type="SMART" id="SM00239">
    <property type="entry name" value="C2"/>
    <property type="match status" value="1"/>
</dbReference>
<proteinExistence type="predicted"/>
<comment type="caution">
    <text evidence="4">The sequence shown here is derived from an EMBL/GenBank/DDBJ whole genome shotgun (WGS) entry which is preliminary data.</text>
</comment>
<name>A0AAD3E594_9CHLO</name>
<dbReference type="PANTHER" id="PTHR45911">
    <property type="entry name" value="C2 DOMAIN-CONTAINING PROTEIN"/>
    <property type="match status" value="1"/>
</dbReference>
<organism evidence="4 5">
    <name type="scientific">Astrephomene gubernaculifera</name>
    <dbReference type="NCBI Taxonomy" id="47775"/>
    <lineage>
        <taxon>Eukaryota</taxon>
        <taxon>Viridiplantae</taxon>
        <taxon>Chlorophyta</taxon>
        <taxon>core chlorophytes</taxon>
        <taxon>Chlorophyceae</taxon>
        <taxon>CS clade</taxon>
        <taxon>Chlamydomonadales</taxon>
        <taxon>Astrephomenaceae</taxon>
        <taxon>Astrephomene</taxon>
    </lineage>
</organism>
<evidence type="ECO:0000259" key="3">
    <source>
        <dbReference type="PROSITE" id="PS50004"/>
    </source>
</evidence>
<evidence type="ECO:0000256" key="1">
    <source>
        <dbReference type="ARBA" id="ARBA00022723"/>
    </source>
</evidence>
<keyword evidence="5" id="KW-1185">Reference proteome</keyword>
<gene>
    <name evidence="4" type="ORF">Agub_g15867</name>
</gene>
<feature type="domain" description="C2" evidence="3">
    <location>
        <begin position="1"/>
        <end position="109"/>
    </location>
</feature>
<dbReference type="InterPro" id="IPR000008">
    <property type="entry name" value="C2_dom"/>
</dbReference>
<protein>
    <recommendedName>
        <fullName evidence="3">C2 domain-containing protein</fullName>
    </recommendedName>
</protein>
<dbReference type="Pfam" id="PF00168">
    <property type="entry name" value="C2"/>
    <property type="match status" value="1"/>
</dbReference>
<reference evidence="4 5" key="1">
    <citation type="journal article" date="2021" name="Sci. Rep.">
        <title>Genome sequencing of the multicellular alga Astrephomene provides insights into convergent evolution of germ-soma differentiation.</title>
        <authorList>
            <person name="Yamashita S."/>
            <person name="Yamamoto K."/>
            <person name="Matsuzaki R."/>
            <person name="Suzuki S."/>
            <person name="Yamaguchi H."/>
            <person name="Hirooka S."/>
            <person name="Minakuchi Y."/>
            <person name="Miyagishima S."/>
            <person name="Kawachi M."/>
            <person name="Toyoda A."/>
            <person name="Nozaki H."/>
        </authorList>
    </citation>
    <scope>NUCLEOTIDE SEQUENCE [LARGE SCALE GENOMIC DNA]</scope>
    <source>
        <strain evidence="4 5">NIES-4017</strain>
    </source>
</reference>
<evidence type="ECO:0000313" key="5">
    <source>
        <dbReference type="Proteomes" id="UP001054857"/>
    </source>
</evidence>
<dbReference type="GO" id="GO:0016020">
    <property type="term" value="C:membrane"/>
    <property type="evidence" value="ECO:0007669"/>
    <property type="project" value="TreeGrafter"/>
</dbReference>
<dbReference type="Proteomes" id="UP001054857">
    <property type="component" value="Unassembled WGS sequence"/>
</dbReference>
<dbReference type="InterPro" id="IPR035892">
    <property type="entry name" value="C2_domain_sf"/>
</dbReference>
<dbReference type="PROSITE" id="PS50004">
    <property type="entry name" value="C2"/>
    <property type="match status" value="1"/>
</dbReference>
<dbReference type="SUPFAM" id="SSF49562">
    <property type="entry name" value="C2 domain (Calcium/lipid-binding domain, CaLB)"/>
    <property type="match status" value="1"/>
</dbReference>
<dbReference type="GO" id="GO:0005509">
    <property type="term" value="F:calcium ion binding"/>
    <property type="evidence" value="ECO:0007669"/>
    <property type="project" value="TreeGrafter"/>
</dbReference>
<dbReference type="PANTHER" id="PTHR45911:SF4">
    <property type="entry name" value="MULTIPLE C2 AND TRANSMEMBRANE DOMAIN-CONTAINING PROTEIN"/>
    <property type="match status" value="1"/>
</dbReference>
<keyword evidence="1" id="KW-0479">Metal-binding</keyword>
<dbReference type="AlphaFoldDB" id="A0AAD3E594"/>
<sequence length="402" mass="45349">MSVTEYVTRLTIVSAHDLPKTDRISTIDPYVVIVVNGQKFQTAVKDDNENPVWDESFYPRLQKGQTSILAGKLELHLYDEDTFSDSYVAKYEYDLASLTAAQLNVPLTFNLEYVKDKYKSQGKSPTVTIKLVGLVQSFNSMRAMFGAMPGFITDDVNSACYIPIQDTQGVIYVGVEYEKSGKFDFKVYVTRPNWPIFLDMLVMSGCQSTKVLRRLHREGRQVAPGLVAYEELKLDDVPLGVDFNNLGLVLFDSQPLACTNANAVVTAHGWRGAMTFKQACKTLHNVEVDLHNEEIYMTVDPHEALLLVDYDSDDADIKLAVLAHPATADKGYDLTVRGQSVKKTSELYVPARPKLGGRFQVTRLYELDDLQYGTRFEDIEIHRFQLSNPRHYTIQGITRIMG</sequence>
<evidence type="ECO:0000256" key="2">
    <source>
        <dbReference type="ARBA" id="ARBA00022837"/>
    </source>
</evidence>
<keyword evidence="2" id="KW-0106">Calcium</keyword>
<dbReference type="EMBL" id="BMAR01000093">
    <property type="protein sequence ID" value="GFR53147.1"/>
    <property type="molecule type" value="Genomic_DNA"/>
</dbReference>
<dbReference type="Gene3D" id="2.60.40.150">
    <property type="entry name" value="C2 domain"/>
    <property type="match status" value="1"/>
</dbReference>
<accession>A0AAD3E594</accession>